<organism evidence="1 2">
    <name type="scientific">Devosia geojensis</name>
    <dbReference type="NCBI Taxonomy" id="443610"/>
    <lineage>
        <taxon>Bacteria</taxon>
        <taxon>Pseudomonadati</taxon>
        <taxon>Pseudomonadota</taxon>
        <taxon>Alphaproteobacteria</taxon>
        <taxon>Hyphomicrobiales</taxon>
        <taxon>Devosiaceae</taxon>
        <taxon>Devosia</taxon>
    </lineage>
</organism>
<dbReference type="AlphaFoldDB" id="A0A0F5FR31"/>
<accession>A0A0F5FR31</accession>
<dbReference type="PATRIC" id="fig|443610.3.peg.970"/>
<dbReference type="Gene3D" id="3.60.20.40">
    <property type="match status" value="1"/>
</dbReference>
<gene>
    <name evidence="1" type="ORF">VE25_13640</name>
</gene>
<sequence length="526" mass="56179">MRDFHLPGRSVALGTRGAAATSHQQATLTAIDVLRNGGNAVDAAVAASALLGVIEPHSTGIGGDCFALVWVASERKLYGINGSGHAPAGLSAEWLKAEGFSSVPVDGVHSVTVPGSVRTWNMLLDRFGKRSLAQMLEPAIDAAEHGFPVAERIAWDWRMFAEKLARHPATREQFLIEGRAPATGTLLRYPLLARTLRTIAADGADAFYRGPLATDMVASLNELGGRHEVADFTDWQPAFVDPVKVDYRGVDVYQIPPNGQGVTAAMMLNILKGFDHSSLDPAGAERFHLQIEAYRLAAAARDAYVADPDFADVPTARMLSEDYADAMRARIDLKRAMTDPVPEPIGPADTVYLTTADSEGNFCSFINSIAGAFGSFIACPRTGVLFQNRGSNFTLAEGHPNQVGPRKRSLHTIIPGFATRNGAPYLSFGVMHGFYQPVGQVQVLQNIVDFGMDVQQALTLGRGLRTPAGFEAERSLPGATLAGLLERGHPVRMANMAWGGGQAIMPVAGVLHAGSDPRKDGVALAY</sequence>
<dbReference type="Gene3D" id="1.10.246.130">
    <property type="match status" value="1"/>
</dbReference>
<reference evidence="1 2" key="1">
    <citation type="submission" date="2015-03" db="EMBL/GenBank/DDBJ databases">
        <authorList>
            <person name="Hassan Y.I."/>
            <person name="Lepp D."/>
            <person name="Li X.-Z."/>
            <person name="Zhou T."/>
        </authorList>
    </citation>
    <scope>NUCLEOTIDE SEQUENCE [LARGE SCALE GENOMIC DNA]</scope>
    <source>
        <strain evidence="1 2">BD-c194</strain>
    </source>
</reference>
<protein>
    <recommendedName>
        <fullName evidence="3">Gamma-glutamyltransferase</fullName>
    </recommendedName>
</protein>
<dbReference type="RefSeq" id="WP_046109169.1">
    <property type="nucleotide sequence ID" value="NZ_JZEX01000119.1"/>
</dbReference>
<comment type="caution">
    <text evidence="1">The sequence shown here is derived from an EMBL/GenBank/DDBJ whole genome shotgun (WGS) entry which is preliminary data.</text>
</comment>
<keyword evidence="2" id="KW-1185">Reference proteome</keyword>
<dbReference type="InterPro" id="IPR043137">
    <property type="entry name" value="GGT_ssub_C"/>
</dbReference>
<dbReference type="EMBL" id="JZEX01000119">
    <property type="protein sequence ID" value="KKB11344.1"/>
    <property type="molecule type" value="Genomic_DNA"/>
</dbReference>
<dbReference type="Pfam" id="PF01019">
    <property type="entry name" value="G_glu_transpept"/>
    <property type="match status" value="1"/>
</dbReference>
<dbReference type="STRING" id="443610.VE25_13640"/>
<evidence type="ECO:0008006" key="3">
    <source>
        <dbReference type="Google" id="ProtNLM"/>
    </source>
</evidence>
<dbReference type="OrthoDB" id="9781342at2"/>
<dbReference type="InterPro" id="IPR029055">
    <property type="entry name" value="Ntn_hydrolases_N"/>
</dbReference>
<name>A0A0F5FR31_9HYPH</name>
<evidence type="ECO:0000313" key="2">
    <source>
        <dbReference type="Proteomes" id="UP000033632"/>
    </source>
</evidence>
<proteinExistence type="predicted"/>
<evidence type="ECO:0000313" key="1">
    <source>
        <dbReference type="EMBL" id="KKB11344.1"/>
    </source>
</evidence>
<dbReference type="InterPro" id="IPR043138">
    <property type="entry name" value="GGT_lsub"/>
</dbReference>
<dbReference type="PRINTS" id="PR01210">
    <property type="entry name" value="GGTRANSPTASE"/>
</dbReference>
<dbReference type="InterPro" id="IPR052896">
    <property type="entry name" value="GGT-like_enzyme"/>
</dbReference>
<dbReference type="PANTHER" id="PTHR43881">
    <property type="entry name" value="GAMMA-GLUTAMYLTRANSPEPTIDASE (AFU_ORTHOLOGUE AFUA_4G13580)"/>
    <property type="match status" value="1"/>
</dbReference>
<dbReference type="SUPFAM" id="SSF56235">
    <property type="entry name" value="N-terminal nucleophile aminohydrolases (Ntn hydrolases)"/>
    <property type="match status" value="1"/>
</dbReference>
<dbReference type="Proteomes" id="UP000033632">
    <property type="component" value="Unassembled WGS sequence"/>
</dbReference>
<dbReference type="PANTHER" id="PTHR43881:SF1">
    <property type="entry name" value="GAMMA-GLUTAMYLTRANSPEPTIDASE (AFU_ORTHOLOGUE AFUA_4G13580)"/>
    <property type="match status" value="1"/>
</dbReference>